<dbReference type="Pfam" id="PF03816">
    <property type="entry name" value="LytR_cpsA_psr"/>
    <property type="match status" value="1"/>
</dbReference>
<comment type="caution">
    <text evidence="4">The sequence shown here is derived from an EMBL/GenBank/DDBJ whole genome shotgun (WGS) entry which is preliminary data.</text>
</comment>
<dbReference type="AlphaFoldDB" id="A0A2G9XDH4"/>
<comment type="similarity">
    <text evidence="1">Belongs to the LytR/CpsA/Psr (LCP) family.</text>
</comment>
<proteinExistence type="inferred from homology"/>
<reference evidence="4 5" key="1">
    <citation type="submission" date="2017-09" db="EMBL/GenBank/DDBJ databases">
        <title>Depth-based differentiation of microbial function through sediment-hosted aquifers and enrichment of novel symbionts in the deep terrestrial subsurface.</title>
        <authorList>
            <person name="Probst A.J."/>
            <person name="Ladd B."/>
            <person name="Jarett J.K."/>
            <person name="Geller-Mcgrath D.E."/>
            <person name="Sieber C.M."/>
            <person name="Emerson J.B."/>
            <person name="Anantharaman K."/>
            <person name="Thomas B.C."/>
            <person name="Malmstrom R."/>
            <person name="Stieglmeier M."/>
            <person name="Klingl A."/>
            <person name="Woyke T."/>
            <person name="Ryan C.M."/>
            <person name="Banfield J.F."/>
        </authorList>
    </citation>
    <scope>NUCLEOTIDE SEQUENCE [LARGE SCALE GENOMIC DNA]</scope>
    <source>
        <strain evidence="4">CG23_combo_of_CG06-09_8_20_14_all_40_14</strain>
    </source>
</reference>
<evidence type="ECO:0000256" key="2">
    <source>
        <dbReference type="SAM" id="Phobius"/>
    </source>
</evidence>
<evidence type="ECO:0000313" key="4">
    <source>
        <dbReference type="EMBL" id="PIP04331.1"/>
    </source>
</evidence>
<dbReference type="Proteomes" id="UP000231388">
    <property type="component" value="Unassembled WGS sequence"/>
</dbReference>
<evidence type="ECO:0000313" key="5">
    <source>
        <dbReference type="Proteomes" id="UP000231388"/>
    </source>
</evidence>
<dbReference type="Gene3D" id="3.40.630.190">
    <property type="entry name" value="LCP protein"/>
    <property type="match status" value="1"/>
</dbReference>
<feature type="transmembrane region" description="Helical" evidence="2">
    <location>
        <begin position="21"/>
        <end position="43"/>
    </location>
</feature>
<keyword evidence="2" id="KW-0472">Membrane</keyword>
<dbReference type="InterPro" id="IPR050922">
    <property type="entry name" value="LytR/CpsA/Psr_CW_biosynth"/>
</dbReference>
<gene>
    <name evidence="4" type="ORF">COX53_03170</name>
</gene>
<keyword evidence="2" id="KW-0812">Transmembrane</keyword>
<dbReference type="EMBL" id="PCQY01000036">
    <property type="protein sequence ID" value="PIP04331.1"/>
    <property type="molecule type" value="Genomic_DNA"/>
</dbReference>
<evidence type="ECO:0000259" key="3">
    <source>
        <dbReference type="Pfam" id="PF03816"/>
    </source>
</evidence>
<sequence length="372" mass="41160">MRYVDLGTIKKERKHFAKRKIFTAGALTILIAAVIIFSVGSILKPLSVLSQIGGNNSLKSADGRVNVLILGLDKRAPQYLQTGTLTDTIMLASIGKSSTNRDIKIISIPRDLWVKIDNGQFSKINEVYGYCGGTAENGCAETVSRVVSEVTGIPVHYYVIVGFDGFKEFIDALGSVTVNVENVLDDPNYPIEGRELDTCGLNVDELTEEEKNSAGTYTCRYEHIHFDKGEQVFDGETTLKYARSRHGYNGEGSDFSRAKRQQNIIIAVKNKLLSLGILANPAKVKELYDIYKKYVSTNITISEVDDFYTLSQGLNLEDIEMVIIDNKENESFGGLLFIPQNSALYGGKSVLIPKSGDLSQIHSFIQKFLFPN</sequence>
<feature type="domain" description="Cell envelope-related transcriptional attenuator" evidence="3">
    <location>
        <begin position="86"/>
        <end position="273"/>
    </location>
</feature>
<name>A0A2G9XDH4_UNCKA</name>
<accession>A0A2G9XDH4</accession>
<dbReference type="PANTHER" id="PTHR33392:SF6">
    <property type="entry name" value="POLYISOPRENYL-TEICHOIC ACID--PEPTIDOGLYCAN TEICHOIC ACID TRANSFERASE TAGU"/>
    <property type="match status" value="1"/>
</dbReference>
<dbReference type="PANTHER" id="PTHR33392">
    <property type="entry name" value="POLYISOPRENYL-TEICHOIC ACID--PEPTIDOGLYCAN TEICHOIC ACID TRANSFERASE TAGU"/>
    <property type="match status" value="1"/>
</dbReference>
<evidence type="ECO:0000256" key="1">
    <source>
        <dbReference type="ARBA" id="ARBA00006068"/>
    </source>
</evidence>
<protein>
    <recommendedName>
        <fullName evidence="3">Cell envelope-related transcriptional attenuator domain-containing protein</fullName>
    </recommendedName>
</protein>
<dbReference type="InterPro" id="IPR004474">
    <property type="entry name" value="LytR_CpsA_psr"/>
</dbReference>
<keyword evidence="2" id="KW-1133">Transmembrane helix</keyword>
<organism evidence="4 5">
    <name type="scientific">candidate division WWE3 bacterium CG23_combo_of_CG06-09_8_20_14_all_40_14</name>
    <dbReference type="NCBI Taxonomy" id="1975095"/>
    <lineage>
        <taxon>Bacteria</taxon>
        <taxon>Katanobacteria</taxon>
    </lineage>
</organism>